<dbReference type="InterPro" id="IPR052732">
    <property type="entry name" value="Cell-binding_unc_protein"/>
</dbReference>
<dbReference type="Gene3D" id="3.30.470.30">
    <property type="entry name" value="DNA ligase/mRNA capping enzyme"/>
    <property type="match status" value="1"/>
</dbReference>
<organism evidence="2 3">
    <name type="scientific">Catenulispora yoronensis</name>
    <dbReference type="NCBI Taxonomy" id="450799"/>
    <lineage>
        <taxon>Bacteria</taxon>
        <taxon>Bacillati</taxon>
        <taxon>Actinomycetota</taxon>
        <taxon>Actinomycetes</taxon>
        <taxon>Catenulisporales</taxon>
        <taxon>Catenulisporaceae</taxon>
        <taxon>Catenulispora</taxon>
    </lineage>
</organism>
<comment type="caution">
    <text evidence="2">The sequence shown here is derived from an EMBL/GenBank/DDBJ whole genome shotgun (WGS) entry which is preliminary data.</text>
</comment>
<sequence>MRVHYPRTPHLPWSPGATADDVRAGDLSGLVGRRVVVTEKMDGENTTLYRDGLHARSLDSAHHPSRTWIKALHGRIAAHIPEGWRICGENLFARHSIPYSDLDSYFYGFSVWDGDRCLDWDSTVAFLQGIGIPTPRVLYRGVFDGDERKLGKLFRLDLNRQEGYVVRAEEAFAYSEFGARVAKWVRPSHVQTDTHWMFAEVTPNELGRRAPLWAVRSGVEVNAPELAAAIGLGAHSPGSKPSETLSAAYPYLDASSCLGNARLIGAVAALLLSPEVPHNHRRADAMANLAVPLGMPLARRIADVIGNTHRLHSTSPNASTLDDDQRRAGLIRMAFGTDLTVLHAVATATATSSTAVENVAWSGMVAEDAGLLAASGAPRTVAAFHAACREAFASLPSADAADRCWGEARELFAQGRVSSAEEAVAATWRWRDGDYPRLTHMVGISGSGKSTLVAALAKSPNTEVVSLDDLRAARGSRADQSANQEVLREAVQLTERLLADGTSVVWDATSLMRSQRKLVDRVAQRRNALIEHRVLILPADELALRNQKRDHPVPADVLAAQIRRYEPSYPGDAHRVSFFYSGSSSPAADGLAIDPTTDPTFDLALDEDSLLSSPWED</sequence>
<reference evidence="3" key="1">
    <citation type="journal article" date="2019" name="Int. J. Syst. Evol. Microbiol.">
        <title>The Global Catalogue of Microorganisms (GCM) 10K type strain sequencing project: providing services to taxonomists for standard genome sequencing and annotation.</title>
        <authorList>
            <consortium name="The Broad Institute Genomics Platform"/>
            <consortium name="The Broad Institute Genome Sequencing Center for Infectious Disease"/>
            <person name="Wu L."/>
            <person name="Ma J."/>
        </authorList>
    </citation>
    <scope>NUCLEOTIDE SEQUENCE [LARGE SCALE GENOMIC DNA]</scope>
    <source>
        <strain evidence="3">JCM 16014</strain>
    </source>
</reference>
<feature type="domain" description="RNA ligase" evidence="1">
    <location>
        <begin position="34"/>
        <end position="185"/>
    </location>
</feature>
<dbReference type="InterPro" id="IPR027417">
    <property type="entry name" value="P-loop_NTPase"/>
</dbReference>
<proteinExistence type="predicted"/>
<gene>
    <name evidence="2" type="ORF">GCM10009839_35380</name>
</gene>
<dbReference type="EMBL" id="BAAAQN010000018">
    <property type="protein sequence ID" value="GAA2032198.1"/>
    <property type="molecule type" value="Genomic_DNA"/>
</dbReference>
<evidence type="ECO:0000313" key="2">
    <source>
        <dbReference type="EMBL" id="GAA2032198.1"/>
    </source>
</evidence>
<dbReference type="InterPro" id="IPR021122">
    <property type="entry name" value="RNA_ligase_dom_REL/Rnl2"/>
</dbReference>
<keyword evidence="3" id="KW-1185">Reference proteome</keyword>
<evidence type="ECO:0000313" key="3">
    <source>
        <dbReference type="Proteomes" id="UP001500751"/>
    </source>
</evidence>
<dbReference type="RefSeq" id="WP_344666700.1">
    <property type="nucleotide sequence ID" value="NZ_BAAAQN010000018.1"/>
</dbReference>
<dbReference type="Pfam" id="PF13671">
    <property type="entry name" value="AAA_33"/>
    <property type="match status" value="1"/>
</dbReference>
<dbReference type="PANTHER" id="PTHR43883:SF1">
    <property type="entry name" value="GLUCONOKINASE"/>
    <property type="match status" value="1"/>
</dbReference>
<dbReference type="Pfam" id="PF09414">
    <property type="entry name" value="RNA_ligase"/>
    <property type="match status" value="1"/>
</dbReference>
<dbReference type="SUPFAM" id="SSF52540">
    <property type="entry name" value="P-loop containing nucleoside triphosphate hydrolases"/>
    <property type="match status" value="1"/>
</dbReference>
<accession>A0ABP5FSY3</accession>
<protein>
    <recommendedName>
        <fullName evidence="1">RNA ligase domain-containing protein</fullName>
    </recommendedName>
</protein>
<dbReference type="Gene3D" id="3.40.50.300">
    <property type="entry name" value="P-loop containing nucleotide triphosphate hydrolases"/>
    <property type="match status" value="1"/>
</dbReference>
<dbReference type="Proteomes" id="UP001500751">
    <property type="component" value="Unassembled WGS sequence"/>
</dbReference>
<dbReference type="SUPFAM" id="SSF56091">
    <property type="entry name" value="DNA ligase/mRNA capping enzyme, catalytic domain"/>
    <property type="match status" value="1"/>
</dbReference>
<name>A0ABP5FSY3_9ACTN</name>
<evidence type="ECO:0000259" key="1">
    <source>
        <dbReference type="Pfam" id="PF09414"/>
    </source>
</evidence>
<dbReference type="PANTHER" id="PTHR43883">
    <property type="entry name" value="SLR0207 PROTEIN"/>
    <property type="match status" value="1"/>
</dbReference>